<keyword evidence="2" id="KW-0732">Signal</keyword>
<dbReference type="Gene3D" id="2.40.230.20">
    <property type="entry name" value="Nucleoside-specific channel-forming protein, Tsx-like"/>
    <property type="match status" value="1"/>
</dbReference>
<evidence type="ECO:0000313" key="3">
    <source>
        <dbReference type="EMBL" id="TLD72174.1"/>
    </source>
</evidence>
<dbReference type="AlphaFoldDB" id="A0A5R8KIN7"/>
<dbReference type="Pfam" id="PF03502">
    <property type="entry name" value="Channel_Tsx"/>
    <property type="match status" value="1"/>
</dbReference>
<sequence>MRTFSPTKNTGLIAIACMTLQLLMIAPPTTHAGETPSGKGVATTETKSSGFFNFTSTSLWYLYGFNWDTPFSASEERDLITLEHFNDNKFGDFFLFVDFMNLTTYDTGLEPKTGFDVYGEASPRLSLSKLTGKEPGKGFIKDFFIYSGTFEFGRAGSLKNINQAFGTDIDYTQTRQLHGVAVDFNMPGFLVSSLNLYWRDDLDLDGSTWQLTYVWIIPFSIGSCDFKFLGFADFAGSEDYTVETFHSSPQLIMDIGKPLGLPKGKLYAGVEVDIWINEFGVKGQDDFVPQALITYFF</sequence>
<dbReference type="InterPro" id="IPR036777">
    <property type="entry name" value="Channel_Tsx-like_sf"/>
</dbReference>
<keyword evidence="4" id="KW-1185">Reference proteome</keyword>
<evidence type="ECO:0000256" key="1">
    <source>
        <dbReference type="ARBA" id="ARBA00008728"/>
    </source>
</evidence>
<feature type="chain" id="PRO_5024423950" description="Nucleoside-binding protein" evidence="2">
    <location>
        <begin position="33"/>
        <end position="297"/>
    </location>
</feature>
<accession>A0A5R8KIN7</accession>
<dbReference type="InterPro" id="IPR018013">
    <property type="entry name" value="Channel_Tsx-like"/>
</dbReference>
<evidence type="ECO:0000256" key="2">
    <source>
        <dbReference type="SAM" id="SignalP"/>
    </source>
</evidence>
<reference evidence="3 4" key="1">
    <citation type="submission" date="2019-05" db="EMBL/GenBank/DDBJ databases">
        <title>Verrucobacter flavum gen. nov., sp. nov. a new member of the family Verrucomicrobiaceae.</title>
        <authorList>
            <person name="Szuroczki S."/>
            <person name="Abbaszade G."/>
            <person name="Szabo A."/>
            <person name="Felfoldi T."/>
            <person name="Schumann P."/>
            <person name="Boka K."/>
            <person name="Keki Z."/>
            <person name="Toumi M."/>
            <person name="Toth E."/>
        </authorList>
    </citation>
    <scope>NUCLEOTIDE SEQUENCE [LARGE SCALE GENOMIC DNA]</scope>
    <source>
        <strain evidence="3 4">MG-N-17</strain>
    </source>
</reference>
<proteinExistence type="inferred from homology"/>
<comment type="caution">
    <text evidence="3">The sequence shown here is derived from an EMBL/GenBank/DDBJ whole genome shotgun (WGS) entry which is preliminary data.</text>
</comment>
<dbReference type="EMBL" id="VAUV01000002">
    <property type="protein sequence ID" value="TLD72174.1"/>
    <property type="molecule type" value="Genomic_DNA"/>
</dbReference>
<gene>
    <name evidence="3" type="ORF">FEM03_02115</name>
</gene>
<evidence type="ECO:0000313" key="4">
    <source>
        <dbReference type="Proteomes" id="UP000306196"/>
    </source>
</evidence>
<dbReference type="Proteomes" id="UP000306196">
    <property type="component" value="Unassembled WGS sequence"/>
</dbReference>
<organism evidence="3 4">
    <name type="scientific">Phragmitibacter flavus</name>
    <dbReference type="NCBI Taxonomy" id="2576071"/>
    <lineage>
        <taxon>Bacteria</taxon>
        <taxon>Pseudomonadati</taxon>
        <taxon>Verrucomicrobiota</taxon>
        <taxon>Verrucomicrobiia</taxon>
        <taxon>Verrucomicrobiales</taxon>
        <taxon>Verrucomicrobiaceae</taxon>
        <taxon>Phragmitibacter</taxon>
    </lineage>
</organism>
<dbReference type="OrthoDB" id="104801at2"/>
<feature type="signal peptide" evidence="2">
    <location>
        <begin position="1"/>
        <end position="32"/>
    </location>
</feature>
<name>A0A5R8KIN7_9BACT</name>
<dbReference type="RefSeq" id="WP_138084529.1">
    <property type="nucleotide sequence ID" value="NZ_VAUV01000002.1"/>
</dbReference>
<comment type="similarity">
    <text evidence="1">Belongs to the nucleoside-specific channel-forming outer membrane porin (Tsx) (TC 1.B.10) family.</text>
</comment>
<dbReference type="SUPFAM" id="SSF111364">
    <property type="entry name" value="Tsx-like channel"/>
    <property type="match status" value="1"/>
</dbReference>
<dbReference type="GO" id="GO:0009279">
    <property type="term" value="C:cell outer membrane"/>
    <property type="evidence" value="ECO:0007669"/>
    <property type="project" value="InterPro"/>
</dbReference>
<evidence type="ECO:0008006" key="5">
    <source>
        <dbReference type="Google" id="ProtNLM"/>
    </source>
</evidence>
<protein>
    <recommendedName>
        <fullName evidence="5">Nucleoside-binding protein</fullName>
    </recommendedName>
</protein>